<feature type="transmembrane region" description="Helical" evidence="12">
    <location>
        <begin position="563"/>
        <end position="582"/>
    </location>
</feature>
<protein>
    <recommendedName>
        <fullName evidence="10">Auxin response factor</fullName>
    </recommendedName>
</protein>
<dbReference type="InterPro" id="IPR010525">
    <property type="entry name" value="ARF_dom"/>
</dbReference>
<evidence type="ECO:0000313" key="15">
    <source>
        <dbReference type="Proteomes" id="UP000236291"/>
    </source>
</evidence>
<organism evidence="14 15">
    <name type="scientific">Trifolium pratense</name>
    <name type="common">Red clover</name>
    <dbReference type="NCBI Taxonomy" id="57577"/>
    <lineage>
        <taxon>Eukaryota</taxon>
        <taxon>Viridiplantae</taxon>
        <taxon>Streptophyta</taxon>
        <taxon>Embryophyta</taxon>
        <taxon>Tracheophyta</taxon>
        <taxon>Spermatophyta</taxon>
        <taxon>Magnoliopsida</taxon>
        <taxon>eudicotyledons</taxon>
        <taxon>Gunneridae</taxon>
        <taxon>Pentapetalae</taxon>
        <taxon>rosids</taxon>
        <taxon>fabids</taxon>
        <taxon>Fabales</taxon>
        <taxon>Fabaceae</taxon>
        <taxon>Papilionoideae</taxon>
        <taxon>50 kb inversion clade</taxon>
        <taxon>NPAAA clade</taxon>
        <taxon>Hologalegina</taxon>
        <taxon>IRL clade</taxon>
        <taxon>Trifolieae</taxon>
        <taxon>Trifolium</taxon>
    </lineage>
</organism>
<feature type="transmembrane region" description="Helical" evidence="12">
    <location>
        <begin position="588"/>
        <end position="608"/>
    </location>
</feature>
<evidence type="ECO:0000256" key="10">
    <source>
        <dbReference type="RuleBase" id="RU004561"/>
    </source>
</evidence>
<dbReference type="Pfam" id="PF02362">
    <property type="entry name" value="B3"/>
    <property type="match status" value="1"/>
</dbReference>
<evidence type="ECO:0000256" key="8">
    <source>
        <dbReference type="ARBA" id="ARBA00023242"/>
    </source>
</evidence>
<keyword evidence="9 10" id="KW-0927">Auxin signaling pathway</keyword>
<dbReference type="GO" id="GO:0009734">
    <property type="term" value="P:auxin-activated signaling pathway"/>
    <property type="evidence" value="ECO:0007669"/>
    <property type="project" value="UniProtKB-KW"/>
</dbReference>
<dbReference type="PANTHER" id="PTHR31384">
    <property type="entry name" value="AUXIN RESPONSE FACTOR 4-RELATED"/>
    <property type="match status" value="1"/>
</dbReference>
<feature type="transmembrane region" description="Helical" evidence="12">
    <location>
        <begin position="424"/>
        <end position="442"/>
    </location>
</feature>
<dbReference type="Pfam" id="PF06507">
    <property type="entry name" value="ARF_AD"/>
    <property type="match status" value="1"/>
</dbReference>
<dbReference type="InterPro" id="IPR003340">
    <property type="entry name" value="B3_DNA-bd"/>
</dbReference>
<keyword evidence="5 10" id="KW-0805">Transcription regulation</keyword>
<feature type="transmembrane region" description="Helical" evidence="12">
    <location>
        <begin position="467"/>
        <end position="487"/>
    </location>
</feature>
<dbReference type="FunFam" id="2.40.330.10:FF:000001">
    <property type="entry name" value="Auxin response factor"/>
    <property type="match status" value="1"/>
</dbReference>
<feature type="transmembrane region" description="Helical" evidence="12">
    <location>
        <begin position="384"/>
        <end position="412"/>
    </location>
</feature>
<evidence type="ECO:0000259" key="13">
    <source>
        <dbReference type="PROSITE" id="PS50863"/>
    </source>
</evidence>
<keyword evidence="8 10" id="KW-0539">Nucleus</keyword>
<evidence type="ECO:0000256" key="7">
    <source>
        <dbReference type="ARBA" id="ARBA00023163"/>
    </source>
</evidence>
<gene>
    <name evidence="14" type="ORF">L195_g015019</name>
</gene>
<feature type="transmembrane region" description="Helical" evidence="12">
    <location>
        <begin position="499"/>
        <end position="519"/>
    </location>
</feature>
<dbReference type="EMBL" id="ASHM01010091">
    <property type="protein sequence ID" value="PNX91894.1"/>
    <property type="molecule type" value="Genomic_DNA"/>
</dbReference>
<dbReference type="GO" id="GO:0006355">
    <property type="term" value="P:regulation of DNA-templated transcription"/>
    <property type="evidence" value="ECO:0007669"/>
    <property type="project" value="InterPro"/>
</dbReference>
<dbReference type="InterPro" id="IPR000620">
    <property type="entry name" value="EamA_dom"/>
</dbReference>
<evidence type="ECO:0000256" key="2">
    <source>
        <dbReference type="ARBA" id="ARBA00004141"/>
    </source>
</evidence>
<evidence type="ECO:0000313" key="14">
    <source>
        <dbReference type="EMBL" id="PNX91894.1"/>
    </source>
</evidence>
<proteinExistence type="inferred from homology"/>
<dbReference type="CDD" id="cd10017">
    <property type="entry name" value="B3_DNA"/>
    <property type="match status" value="1"/>
</dbReference>
<name>A0A2K3MMB8_TRIPR</name>
<accession>A0A2K3MMB8</accession>
<evidence type="ECO:0000256" key="3">
    <source>
        <dbReference type="ARBA" id="ARBA00007635"/>
    </source>
</evidence>
<comment type="function">
    <text evidence="10">Auxin response factors (ARFs) are transcriptional factors that bind specifically to the DNA sequence 5'-TGTCTC-3' found in the auxin-responsive promoter elements (AuxREs).</text>
</comment>
<dbReference type="InterPro" id="IPR044835">
    <property type="entry name" value="ARF_plant"/>
</dbReference>
<keyword evidence="6 10" id="KW-0238">DNA-binding</keyword>
<comment type="caution">
    <text evidence="14">The sequence shown here is derived from an EMBL/GenBank/DDBJ whole genome shotgun (WGS) entry which is preliminary data.</text>
</comment>
<dbReference type="Gene3D" id="2.40.330.10">
    <property type="entry name" value="DNA-binding pseudobarrel domain"/>
    <property type="match status" value="1"/>
</dbReference>
<keyword evidence="12" id="KW-0472">Membrane</keyword>
<evidence type="ECO:0000256" key="9">
    <source>
        <dbReference type="ARBA" id="ARBA00023294"/>
    </source>
</evidence>
<dbReference type="Proteomes" id="UP000236291">
    <property type="component" value="Unassembled WGS sequence"/>
</dbReference>
<dbReference type="SUPFAM" id="SSF101936">
    <property type="entry name" value="DNA-binding pseudobarrel domain"/>
    <property type="match status" value="1"/>
</dbReference>
<comment type="similarity">
    <text evidence="4 10">Belongs to the ARF family.</text>
</comment>
<feature type="region of interest" description="Disordered" evidence="11">
    <location>
        <begin position="90"/>
        <end position="118"/>
    </location>
</feature>
<dbReference type="Pfam" id="PF00892">
    <property type="entry name" value="EamA"/>
    <property type="match status" value="1"/>
</dbReference>
<reference evidence="14 15" key="2">
    <citation type="journal article" date="2017" name="Front. Plant Sci.">
        <title>Gene Classification and Mining of Molecular Markers Useful in Red Clover (Trifolium pratense) Breeding.</title>
        <authorList>
            <person name="Istvanek J."/>
            <person name="Dluhosova J."/>
            <person name="Dluhos P."/>
            <person name="Patkova L."/>
            <person name="Nedelnik J."/>
            <person name="Repkova J."/>
        </authorList>
    </citation>
    <scope>NUCLEOTIDE SEQUENCE [LARGE SCALE GENOMIC DNA]</scope>
    <source>
        <strain evidence="15">cv. Tatra</strain>
        <tissue evidence="14">Young leaves</tissue>
    </source>
</reference>
<sequence length="655" mass="71974">MKEGEKSLDPQLWHACAGGMVQMPSVNTKVFYFPQGHAEHAQSNVDFGDSFRIPPLILCRVGSVKFLADPETDEVFSKITLIPLRNSELENEDSDGFDGNVSENSEKPSSFAKTLTQSDANNGGGFSVPRYCAETIFPRLDYSAEPPVQTVIAKDVHGEVWKFRHIYRGTPRRHLLTTGWSSFVNQKKLVAGDSIVFLRGENAQLYVGIRRAKRGIVNGLETPSGWSSSNGSCGLGVGGFGGAFSVFLREENNKMLRNGIGDGGVGGNLGGGRVKVSGESVKEAMRLAASNQTFEVVYYPRASTPEFCVKVSAVKAAMRIQWCSGMRFKMPFETEDSSRISWFMGTISSVHVVDPIRWPNSPWRLLQSLAARVTFNQNAYFSGLFYASSTAATAMSNLIPALTFVFAAILGYEKIDLRSLRNAAKILGTICCVSGALTMAFLKGNKLLHMEFFPDSKHLTASGDDTWILGCLLLLASSVFWSCWMIMQVPISSSVPDHILSTFWMCLFSTIQSAIFALLKEQNLQSWILNTPLQISCSLYAGIGIAVSCFIQSWCISEKGPLYCAMFNPLATVITALVSATFLQEELYIGSLVGAIGVITGLYIVLWGKAKDFDGRKQELPQPNMVDDEISNRIDLEEPLLAEKSEYVTESKMEP</sequence>
<keyword evidence="12" id="KW-0812">Transmembrane</keyword>
<dbReference type="SUPFAM" id="SSF103481">
    <property type="entry name" value="Multidrug resistance efflux transporter EmrE"/>
    <property type="match status" value="1"/>
</dbReference>
<evidence type="ECO:0000256" key="12">
    <source>
        <dbReference type="SAM" id="Phobius"/>
    </source>
</evidence>
<dbReference type="SMART" id="SM01019">
    <property type="entry name" value="B3"/>
    <property type="match status" value="1"/>
</dbReference>
<evidence type="ECO:0000256" key="4">
    <source>
        <dbReference type="ARBA" id="ARBA00007853"/>
    </source>
</evidence>
<comment type="subcellular location">
    <subcellularLocation>
        <location evidence="2">Membrane</location>
        <topology evidence="2">Multi-pass membrane protein</topology>
    </subcellularLocation>
    <subcellularLocation>
        <location evidence="1 10">Nucleus</location>
    </subcellularLocation>
</comment>
<evidence type="ECO:0000256" key="11">
    <source>
        <dbReference type="SAM" id="MobiDB-lite"/>
    </source>
</evidence>
<evidence type="ECO:0000256" key="6">
    <source>
        <dbReference type="ARBA" id="ARBA00023125"/>
    </source>
</evidence>
<dbReference type="GO" id="GO:0003677">
    <property type="term" value="F:DNA binding"/>
    <property type="evidence" value="ECO:0007669"/>
    <property type="project" value="UniProtKB-KW"/>
</dbReference>
<comment type="subunit">
    <text evidence="10">Homodimers and heterodimers.</text>
</comment>
<feature type="transmembrane region" description="Helical" evidence="12">
    <location>
        <begin position="531"/>
        <end position="551"/>
    </location>
</feature>
<dbReference type="PROSITE" id="PS50863">
    <property type="entry name" value="B3"/>
    <property type="match status" value="1"/>
</dbReference>
<dbReference type="PANTHER" id="PTHR31384:SF188">
    <property type="entry name" value="AUXIN RESPONSE FACTOR"/>
    <property type="match status" value="1"/>
</dbReference>
<comment type="similarity">
    <text evidence="3">Belongs to the drug/metabolite transporter (DMT) superfamily. Plant drug/metabolite exporter (P-DME) (TC 2.A.7.4) family.</text>
</comment>
<evidence type="ECO:0000256" key="1">
    <source>
        <dbReference type="ARBA" id="ARBA00004123"/>
    </source>
</evidence>
<dbReference type="GO" id="GO:0005634">
    <property type="term" value="C:nucleus"/>
    <property type="evidence" value="ECO:0007669"/>
    <property type="project" value="UniProtKB-SubCell"/>
</dbReference>
<reference evidence="14 15" key="1">
    <citation type="journal article" date="2014" name="Am. J. Bot.">
        <title>Genome assembly and annotation for red clover (Trifolium pratense; Fabaceae).</title>
        <authorList>
            <person name="Istvanek J."/>
            <person name="Jaros M."/>
            <person name="Krenek A."/>
            <person name="Repkova J."/>
        </authorList>
    </citation>
    <scope>NUCLEOTIDE SEQUENCE [LARGE SCALE GENOMIC DNA]</scope>
    <source>
        <strain evidence="15">cv. Tatra</strain>
        <tissue evidence="14">Young leaves</tissue>
    </source>
</reference>
<feature type="domain" description="TF-B3" evidence="13">
    <location>
        <begin position="111"/>
        <end position="213"/>
    </location>
</feature>
<evidence type="ECO:0000256" key="5">
    <source>
        <dbReference type="ARBA" id="ARBA00023015"/>
    </source>
</evidence>
<feature type="compositionally biased region" description="Polar residues" evidence="11">
    <location>
        <begin position="101"/>
        <end position="118"/>
    </location>
</feature>
<dbReference type="InterPro" id="IPR037185">
    <property type="entry name" value="EmrE-like"/>
</dbReference>
<dbReference type="Gene3D" id="2.30.30.1040">
    <property type="match status" value="1"/>
</dbReference>
<keyword evidence="12" id="KW-1133">Transmembrane helix</keyword>
<dbReference type="InterPro" id="IPR015300">
    <property type="entry name" value="DNA-bd_pseudobarrel_sf"/>
</dbReference>
<dbReference type="GO" id="GO:0016020">
    <property type="term" value="C:membrane"/>
    <property type="evidence" value="ECO:0007669"/>
    <property type="project" value="InterPro"/>
</dbReference>
<dbReference type="AlphaFoldDB" id="A0A2K3MMB8"/>
<dbReference type="STRING" id="57577.A0A2K3MMB8"/>
<keyword evidence="7 10" id="KW-0804">Transcription</keyword>